<evidence type="ECO:0000313" key="2">
    <source>
        <dbReference type="Proteomes" id="UP000664632"/>
    </source>
</evidence>
<dbReference type="RefSeq" id="WP_207111068.1">
    <property type="nucleotide sequence ID" value="NZ_JAFLWD010000003.1"/>
</dbReference>
<sequence length="90" mass="10934">MDEKRKRSEAHNVLIRYRSLRRIRSNDELDKINSAVEKLSEIEKTIINRKYIQIDEWNNIKISTSMFISESSFYRKLNKALAHFHEIYFN</sequence>
<dbReference type="Proteomes" id="UP000664632">
    <property type="component" value="Unassembled WGS sequence"/>
</dbReference>
<protein>
    <recommendedName>
        <fullName evidence="3">Transcriptional regulator</fullName>
    </recommendedName>
</protein>
<gene>
    <name evidence="1" type="ORF">JZO69_01095</name>
</gene>
<dbReference type="EMBL" id="JAFLWD010000003">
    <property type="protein sequence ID" value="MBO0438956.1"/>
    <property type="molecule type" value="Genomic_DNA"/>
</dbReference>
<accession>A0ABS3GUN1</accession>
<name>A0ABS3GUN1_9ENTE</name>
<proteinExistence type="predicted"/>
<organism evidence="1 2">
    <name type="scientific">Candidatus Enterococcus ikei</name>
    <dbReference type="NCBI Taxonomy" id="2815326"/>
    <lineage>
        <taxon>Bacteria</taxon>
        <taxon>Bacillati</taxon>
        <taxon>Bacillota</taxon>
        <taxon>Bacilli</taxon>
        <taxon>Lactobacillales</taxon>
        <taxon>Enterococcaceae</taxon>
        <taxon>Enterococcus</taxon>
    </lineage>
</organism>
<evidence type="ECO:0008006" key="3">
    <source>
        <dbReference type="Google" id="ProtNLM"/>
    </source>
</evidence>
<comment type="caution">
    <text evidence="1">The sequence shown here is derived from an EMBL/GenBank/DDBJ whole genome shotgun (WGS) entry which is preliminary data.</text>
</comment>
<keyword evidence="2" id="KW-1185">Reference proteome</keyword>
<evidence type="ECO:0000313" key="1">
    <source>
        <dbReference type="EMBL" id="MBO0438956.1"/>
    </source>
</evidence>
<reference evidence="1 2" key="1">
    <citation type="submission" date="2021-03" db="EMBL/GenBank/DDBJ databases">
        <title>Enterococcal diversity collection.</title>
        <authorList>
            <person name="Gilmore M.S."/>
            <person name="Schwartzman J."/>
            <person name="Van Tyne D."/>
            <person name="Martin M."/>
            <person name="Earl A.M."/>
            <person name="Manson A.L."/>
            <person name="Straub T."/>
            <person name="Salamzade R."/>
            <person name="Saavedra J."/>
            <person name="Lebreton F."/>
            <person name="Prichula J."/>
            <person name="Schaufler K."/>
            <person name="Gaca A."/>
            <person name="Sgardioli B."/>
            <person name="Wagenaar J."/>
            <person name="Strong T."/>
        </authorList>
    </citation>
    <scope>NUCLEOTIDE SEQUENCE [LARGE SCALE GENOMIC DNA]</scope>
    <source>
        <strain evidence="1 2">DIV0869a</strain>
    </source>
</reference>